<gene>
    <name evidence="2" type="ORF">PG991_012045</name>
</gene>
<proteinExistence type="predicted"/>
<feature type="region of interest" description="Disordered" evidence="1">
    <location>
        <begin position="86"/>
        <end position="128"/>
    </location>
</feature>
<feature type="compositionally biased region" description="Polar residues" evidence="1">
    <location>
        <begin position="86"/>
        <end position="112"/>
    </location>
</feature>
<keyword evidence="3" id="KW-1185">Reference proteome</keyword>
<feature type="region of interest" description="Disordered" evidence="1">
    <location>
        <begin position="14"/>
        <end position="69"/>
    </location>
</feature>
<name>A0ABR1RFW8_9PEZI</name>
<sequence length="468" mass="52659">MKLSQDGGRLCIVEQGEKPAMGQLYKPAAKDVDKPVVEQPHKPAAERNDKSGAEQAEKPDTQHRTPGRFAFVRSVPSKLPKFLSRSLASQRSSTVADNASSVGTKEGTQQYSEEQEKESPPPYSSISTAVPDVPYYPGRLPGDTSLYIESGDPKLSWPTFVPFDMASFGTLAPIHPAMPYHLAFYHVHSTCRTIEEQGWATISSFVPPFSCSGTVESPIPNSPICRWSSELYFSVEYLQKQEISYVVYLHNADPEDLAITMCPHITVSLTQVMLRPGQDVWPRASAHIRHTERLSEKQKQIVDEHYRHGTRLFSLHQHGKQAENISWDSDGGRLGDLHSCKVCHCDLERSLEVRGLELHVRFTVYRNLGRGLDRYDPKWRSLLTGEGHPRPPRSQPESYYGVYQQVMRVAHELDRPNLHPVTFRTPHGDFWVPKDTISTIHKSPYPITIKGNPKLGHAVGLSHKNSSK</sequence>
<feature type="compositionally biased region" description="Basic and acidic residues" evidence="1">
    <location>
        <begin position="28"/>
        <end position="63"/>
    </location>
</feature>
<evidence type="ECO:0000256" key="1">
    <source>
        <dbReference type="SAM" id="MobiDB-lite"/>
    </source>
</evidence>
<reference evidence="2 3" key="1">
    <citation type="submission" date="2023-01" db="EMBL/GenBank/DDBJ databases">
        <title>Analysis of 21 Apiospora genomes using comparative genomics revels a genus with tremendous synthesis potential of carbohydrate active enzymes and secondary metabolites.</title>
        <authorList>
            <person name="Sorensen T."/>
        </authorList>
    </citation>
    <scope>NUCLEOTIDE SEQUENCE [LARGE SCALE GENOMIC DNA]</scope>
    <source>
        <strain evidence="2 3">CBS 20057</strain>
    </source>
</reference>
<accession>A0ABR1RFW8</accession>
<evidence type="ECO:0000313" key="2">
    <source>
        <dbReference type="EMBL" id="KAK8009494.1"/>
    </source>
</evidence>
<organism evidence="2 3">
    <name type="scientific">Apiospora marii</name>
    <dbReference type="NCBI Taxonomy" id="335849"/>
    <lineage>
        <taxon>Eukaryota</taxon>
        <taxon>Fungi</taxon>
        <taxon>Dikarya</taxon>
        <taxon>Ascomycota</taxon>
        <taxon>Pezizomycotina</taxon>
        <taxon>Sordariomycetes</taxon>
        <taxon>Xylariomycetidae</taxon>
        <taxon>Amphisphaeriales</taxon>
        <taxon>Apiosporaceae</taxon>
        <taxon>Apiospora</taxon>
    </lineage>
</organism>
<dbReference type="EMBL" id="JAQQWI010000016">
    <property type="protein sequence ID" value="KAK8009494.1"/>
    <property type="molecule type" value="Genomic_DNA"/>
</dbReference>
<comment type="caution">
    <text evidence="2">The sequence shown here is derived from an EMBL/GenBank/DDBJ whole genome shotgun (WGS) entry which is preliminary data.</text>
</comment>
<dbReference type="Proteomes" id="UP001396898">
    <property type="component" value="Unassembled WGS sequence"/>
</dbReference>
<protein>
    <submittedName>
        <fullName evidence="2">Uncharacterized protein</fullName>
    </submittedName>
</protein>
<evidence type="ECO:0000313" key="3">
    <source>
        <dbReference type="Proteomes" id="UP001396898"/>
    </source>
</evidence>